<feature type="active site" evidence="9">
    <location>
        <position position="123"/>
    </location>
</feature>
<dbReference type="UniPathway" id="UPA00665"/>
<keyword evidence="6 9" id="KW-0378">Hydrolase</keyword>
<evidence type="ECO:0000256" key="6">
    <source>
        <dbReference type="ARBA" id="ARBA00022801"/>
    </source>
</evidence>
<dbReference type="EMBL" id="AZFX01000036">
    <property type="protein sequence ID" value="KRM10660.1"/>
    <property type="molecule type" value="Genomic_DNA"/>
</dbReference>
<dbReference type="InterPro" id="IPR001872">
    <property type="entry name" value="Peptidase_A8"/>
</dbReference>
<dbReference type="Pfam" id="PF01252">
    <property type="entry name" value="Peptidase_A8"/>
    <property type="match status" value="1"/>
</dbReference>
<name>A0A0R1W432_9LACO</name>
<dbReference type="GO" id="GO:0006508">
    <property type="term" value="P:proteolysis"/>
    <property type="evidence" value="ECO:0007669"/>
    <property type="project" value="UniProtKB-KW"/>
</dbReference>
<comment type="catalytic activity">
    <reaction evidence="9">
        <text>Release of signal peptides from bacterial membrane prolipoproteins. Hydrolyzes -Xaa-Yaa-Zaa-|-(S,diacylglyceryl)Cys-, in which Xaa is hydrophobic (preferably Leu), and Yaa (Ala or Ser) and Zaa (Gly or Ala) have small, neutral side chains.</text>
        <dbReference type="EC" id="3.4.23.36"/>
    </reaction>
</comment>
<keyword evidence="8 9" id="KW-0472">Membrane</keyword>
<evidence type="ECO:0000256" key="5">
    <source>
        <dbReference type="ARBA" id="ARBA00022750"/>
    </source>
</evidence>
<feature type="active site" evidence="9">
    <location>
        <position position="139"/>
    </location>
</feature>
<keyword evidence="4 9" id="KW-0812">Transmembrane</keyword>
<evidence type="ECO:0000256" key="9">
    <source>
        <dbReference type="HAMAP-Rule" id="MF_00161"/>
    </source>
</evidence>
<dbReference type="GO" id="GO:0004190">
    <property type="term" value="F:aspartic-type endopeptidase activity"/>
    <property type="evidence" value="ECO:0007669"/>
    <property type="project" value="UniProtKB-UniRule"/>
</dbReference>
<dbReference type="AlphaFoldDB" id="A0A0R1W432"/>
<evidence type="ECO:0000256" key="7">
    <source>
        <dbReference type="ARBA" id="ARBA00022989"/>
    </source>
</evidence>
<evidence type="ECO:0000313" key="12">
    <source>
        <dbReference type="Proteomes" id="UP000051315"/>
    </source>
</evidence>
<dbReference type="HAMAP" id="MF_00161">
    <property type="entry name" value="LspA"/>
    <property type="match status" value="1"/>
</dbReference>
<feature type="transmembrane region" description="Helical" evidence="9">
    <location>
        <begin position="68"/>
        <end position="86"/>
    </location>
</feature>
<comment type="caution">
    <text evidence="11">The sequence shown here is derived from an EMBL/GenBank/DDBJ whole genome shotgun (WGS) entry which is preliminary data.</text>
</comment>
<gene>
    <name evidence="9" type="primary">lspA</name>
    <name evidence="11" type="ORF">FC15_GL001264</name>
</gene>
<protein>
    <recommendedName>
        <fullName evidence="9">Lipoprotein signal peptidase</fullName>
        <ecNumber evidence="9">3.4.23.36</ecNumber>
    </recommendedName>
    <alternativeName>
        <fullName evidence="9">Prolipoprotein signal peptidase</fullName>
    </alternativeName>
    <alternativeName>
        <fullName evidence="9">Signal peptidase II</fullName>
        <shortName evidence="9">SPase II</shortName>
    </alternativeName>
</protein>
<dbReference type="PANTHER" id="PTHR33695">
    <property type="entry name" value="LIPOPROTEIN SIGNAL PEPTIDASE"/>
    <property type="match status" value="1"/>
</dbReference>
<keyword evidence="5 9" id="KW-0064">Aspartyl protease</keyword>
<feature type="transmembrane region" description="Helical" evidence="9">
    <location>
        <begin position="133"/>
        <end position="156"/>
    </location>
</feature>
<feature type="transmembrane region" description="Helical" evidence="9">
    <location>
        <begin position="95"/>
        <end position="113"/>
    </location>
</feature>
<evidence type="ECO:0000256" key="8">
    <source>
        <dbReference type="ARBA" id="ARBA00023136"/>
    </source>
</evidence>
<dbReference type="PRINTS" id="PR00781">
    <property type="entry name" value="LIPOSIGPTASE"/>
</dbReference>
<evidence type="ECO:0000313" key="11">
    <source>
        <dbReference type="EMBL" id="KRM10660.1"/>
    </source>
</evidence>
<dbReference type="GO" id="GO:0005886">
    <property type="term" value="C:plasma membrane"/>
    <property type="evidence" value="ECO:0007669"/>
    <property type="project" value="UniProtKB-SubCell"/>
</dbReference>
<evidence type="ECO:0000256" key="4">
    <source>
        <dbReference type="ARBA" id="ARBA00022692"/>
    </source>
</evidence>
<proteinExistence type="inferred from homology"/>
<accession>A0A0R1W432</accession>
<keyword evidence="2 9" id="KW-1003">Cell membrane</keyword>
<comment type="subcellular location">
    <subcellularLocation>
        <location evidence="9">Cell membrane</location>
        <topology evidence="9">Multi-pass membrane protein</topology>
    </subcellularLocation>
</comment>
<dbReference type="Proteomes" id="UP000051315">
    <property type="component" value="Unassembled WGS sequence"/>
</dbReference>
<comment type="pathway">
    <text evidence="9">Protein modification; lipoprotein biosynthesis (signal peptide cleavage).</text>
</comment>
<dbReference type="EC" id="3.4.23.36" evidence="9"/>
<evidence type="ECO:0000256" key="3">
    <source>
        <dbReference type="ARBA" id="ARBA00022670"/>
    </source>
</evidence>
<reference evidence="11 12" key="1">
    <citation type="journal article" date="2015" name="Genome Announc.">
        <title>Expanding the biotechnology potential of lactobacilli through comparative genomics of 213 strains and associated genera.</title>
        <authorList>
            <person name="Sun Z."/>
            <person name="Harris H.M."/>
            <person name="McCann A."/>
            <person name="Guo C."/>
            <person name="Argimon S."/>
            <person name="Zhang W."/>
            <person name="Yang X."/>
            <person name="Jeffery I.B."/>
            <person name="Cooney J.C."/>
            <person name="Kagawa T.F."/>
            <person name="Liu W."/>
            <person name="Song Y."/>
            <person name="Salvetti E."/>
            <person name="Wrobel A."/>
            <person name="Rasinkangas P."/>
            <person name="Parkhill J."/>
            <person name="Rea M.C."/>
            <person name="O'Sullivan O."/>
            <person name="Ritari J."/>
            <person name="Douillard F.P."/>
            <person name="Paul Ross R."/>
            <person name="Yang R."/>
            <person name="Briner A.E."/>
            <person name="Felis G.E."/>
            <person name="de Vos W.M."/>
            <person name="Barrangou R."/>
            <person name="Klaenhammer T.R."/>
            <person name="Caufield P.W."/>
            <person name="Cui Y."/>
            <person name="Zhang H."/>
            <person name="O'Toole P.W."/>
        </authorList>
    </citation>
    <scope>NUCLEOTIDE SEQUENCE [LARGE SCALE GENOMIC DNA]</scope>
    <source>
        <strain evidence="11 12">DSM 17758</strain>
    </source>
</reference>
<evidence type="ECO:0000256" key="10">
    <source>
        <dbReference type="RuleBase" id="RU004181"/>
    </source>
</evidence>
<dbReference type="NCBIfam" id="TIGR00077">
    <property type="entry name" value="lspA"/>
    <property type="match status" value="1"/>
</dbReference>
<comment type="function">
    <text evidence="9">This protein specifically catalyzes the removal of signal peptides from prolipoproteins.</text>
</comment>
<comment type="caution">
    <text evidence="9">Lacks conserved residue(s) required for the propagation of feature annotation.</text>
</comment>
<comment type="similarity">
    <text evidence="1 9 10">Belongs to the peptidase A8 family.</text>
</comment>
<organism evidence="11 12">
    <name type="scientific">Lapidilactobacillus concavus DSM 17758</name>
    <dbReference type="NCBI Taxonomy" id="1423735"/>
    <lineage>
        <taxon>Bacteria</taxon>
        <taxon>Bacillati</taxon>
        <taxon>Bacillota</taxon>
        <taxon>Bacilli</taxon>
        <taxon>Lactobacillales</taxon>
        <taxon>Lactobacillaceae</taxon>
        <taxon>Lapidilactobacillus</taxon>
    </lineage>
</organism>
<sequence>MTLVKEKIMRILIILIGLAVMGADQLLKNWITNNVSYGSADQLLPGVISLTKIHNSGAAWSMLEGKTWFFYLVGAVALVILIPLLVQAYRKKMSLVYFSGLILIIVGAIGNLIDRVINGYVVDMFQLDFINFPIFNVADLSLTVGVILLFIYVIFLDREEEVTKSK</sequence>
<dbReference type="PANTHER" id="PTHR33695:SF1">
    <property type="entry name" value="LIPOPROTEIN SIGNAL PEPTIDASE"/>
    <property type="match status" value="1"/>
</dbReference>
<keyword evidence="3 9" id="KW-0645">Protease</keyword>
<evidence type="ECO:0000256" key="1">
    <source>
        <dbReference type="ARBA" id="ARBA00006139"/>
    </source>
</evidence>
<dbReference type="STRING" id="1423735.FC15_GL001264"/>
<keyword evidence="12" id="KW-1185">Reference proteome</keyword>
<dbReference type="PATRIC" id="fig|1423735.3.peg.1310"/>
<keyword evidence="7 9" id="KW-1133">Transmembrane helix</keyword>
<evidence type="ECO:0000256" key="2">
    <source>
        <dbReference type="ARBA" id="ARBA00022475"/>
    </source>
</evidence>